<gene>
    <name evidence="2" type="ORF">JAAARDRAFT_211597</name>
</gene>
<proteinExistence type="predicted"/>
<dbReference type="EMBL" id="KL197757">
    <property type="protein sequence ID" value="KDQ50682.1"/>
    <property type="molecule type" value="Genomic_DNA"/>
</dbReference>
<evidence type="ECO:0000313" key="2">
    <source>
        <dbReference type="EMBL" id="KDQ50682.1"/>
    </source>
</evidence>
<feature type="chain" id="PRO_5001643160" evidence="1">
    <location>
        <begin position="20"/>
        <end position="132"/>
    </location>
</feature>
<organism evidence="2 3">
    <name type="scientific">Jaapia argillacea MUCL 33604</name>
    <dbReference type="NCBI Taxonomy" id="933084"/>
    <lineage>
        <taxon>Eukaryota</taxon>
        <taxon>Fungi</taxon>
        <taxon>Dikarya</taxon>
        <taxon>Basidiomycota</taxon>
        <taxon>Agaricomycotina</taxon>
        <taxon>Agaricomycetes</taxon>
        <taxon>Agaricomycetidae</taxon>
        <taxon>Jaapiales</taxon>
        <taxon>Jaapiaceae</taxon>
        <taxon>Jaapia</taxon>
    </lineage>
</organism>
<sequence>MKLIQSLLALLSTAYLVSSAGVPVVTEYATLYSACEAGGSNVYVAVQYANTPKIALYSYDECYPYEVNGNLAEMAVFCKSVTCENNPNPDCTGGAVPPVPVPIPAGLTLVNAADFVQLLGQGATCQENKLPL</sequence>
<evidence type="ECO:0000256" key="1">
    <source>
        <dbReference type="SAM" id="SignalP"/>
    </source>
</evidence>
<accession>A0A067PI22</accession>
<reference evidence="3" key="1">
    <citation type="journal article" date="2014" name="Proc. Natl. Acad. Sci. U.S.A.">
        <title>Extensive sampling of basidiomycete genomes demonstrates inadequacy of the white-rot/brown-rot paradigm for wood decay fungi.</title>
        <authorList>
            <person name="Riley R."/>
            <person name="Salamov A.A."/>
            <person name="Brown D.W."/>
            <person name="Nagy L.G."/>
            <person name="Floudas D."/>
            <person name="Held B.W."/>
            <person name="Levasseur A."/>
            <person name="Lombard V."/>
            <person name="Morin E."/>
            <person name="Otillar R."/>
            <person name="Lindquist E.A."/>
            <person name="Sun H."/>
            <person name="LaButti K.M."/>
            <person name="Schmutz J."/>
            <person name="Jabbour D."/>
            <person name="Luo H."/>
            <person name="Baker S.E."/>
            <person name="Pisabarro A.G."/>
            <person name="Walton J.D."/>
            <person name="Blanchette R.A."/>
            <person name="Henrissat B."/>
            <person name="Martin F."/>
            <person name="Cullen D."/>
            <person name="Hibbett D.S."/>
            <person name="Grigoriev I.V."/>
        </authorList>
    </citation>
    <scope>NUCLEOTIDE SEQUENCE [LARGE SCALE GENOMIC DNA]</scope>
    <source>
        <strain evidence="3">MUCL 33604</strain>
    </source>
</reference>
<feature type="signal peptide" evidence="1">
    <location>
        <begin position="1"/>
        <end position="19"/>
    </location>
</feature>
<keyword evidence="1" id="KW-0732">Signal</keyword>
<dbReference type="OrthoDB" id="3536723at2759"/>
<dbReference type="AlphaFoldDB" id="A0A067PI22"/>
<dbReference type="HOGENOM" id="CLU_153327_0_0_1"/>
<protein>
    <submittedName>
        <fullName evidence="2">Uncharacterized protein</fullName>
    </submittedName>
</protein>
<keyword evidence="3" id="KW-1185">Reference proteome</keyword>
<evidence type="ECO:0000313" key="3">
    <source>
        <dbReference type="Proteomes" id="UP000027265"/>
    </source>
</evidence>
<dbReference type="Proteomes" id="UP000027265">
    <property type="component" value="Unassembled WGS sequence"/>
</dbReference>
<dbReference type="InParanoid" id="A0A067PI22"/>
<name>A0A067PI22_9AGAM</name>